<dbReference type="InterPro" id="IPR008914">
    <property type="entry name" value="PEBP"/>
</dbReference>
<accession>A0A286GQL3</accession>
<dbReference type="Proteomes" id="UP000219482">
    <property type="component" value="Unassembled WGS sequence"/>
</dbReference>
<comment type="similarity">
    <text evidence="1">Belongs to the UPF0098 family.</text>
</comment>
<dbReference type="InterPro" id="IPR005247">
    <property type="entry name" value="YbhB_YbcL/LppC-like"/>
</dbReference>
<dbReference type="EMBL" id="OCNK01000002">
    <property type="protein sequence ID" value="SOD97369.1"/>
    <property type="molecule type" value="Genomic_DNA"/>
</dbReference>
<reference evidence="3" key="1">
    <citation type="submission" date="2017-09" db="EMBL/GenBank/DDBJ databases">
        <authorList>
            <person name="Varghese N."/>
            <person name="Submissions S."/>
        </authorList>
    </citation>
    <scope>NUCLEOTIDE SEQUENCE [LARGE SCALE GENOMIC DNA]</scope>
    <source>
        <strain evidence="3">DSM 44270</strain>
    </source>
</reference>
<dbReference type="CDD" id="cd00865">
    <property type="entry name" value="PEBP_bact_arch"/>
    <property type="match status" value="1"/>
</dbReference>
<dbReference type="PANTHER" id="PTHR30289">
    <property type="entry name" value="UNCHARACTERIZED PROTEIN YBCL-RELATED"/>
    <property type="match status" value="1"/>
</dbReference>
<dbReference type="NCBIfam" id="TIGR00481">
    <property type="entry name" value="YbhB/YbcL family Raf kinase inhibitor-like protein"/>
    <property type="match status" value="1"/>
</dbReference>
<evidence type="ECO:0000313" key="3">
    <source>
        <dbReference type="Proteomes" id="UP000219482"/>
    </source>
</evidence>
<keyword evidence="3" id="KW-1185">Reference proteome</keyword>
<proteinExistence type="inferred from homology"/>
<name>A0A286GQL3_9ACTN</name>
<dbReference type="InterPro" id="IPR036610">
    <property type="entry name" value="PEBP-like_sf"/>
</dbReference>
<dbReference type="SUPFAM" id="SSF49777">
    <property type="entry name" value="PEBP-like"/>
    <property type="match status" value="1"/>
</dbReference>
<evidence type="ECO:0008006" key="4">
    <source>
        <dbReference type="Google" id="ProtNLM"/>
    </source>
</evidence>
<dbReference type="OrthoDB" id="9797506at2"/>
<organism evidence="2 3">
    <name type="scientific">Blastococcus haudaquaticus</name>
    <dbReference type="NCBI Taxonomy" id="1938745"/>
    <lineage>
        <taxon>Bacteria</taxon>
        <taxon>Bacillati</taxon>
        <taxon>Actinomycetota</taxon>
        <taxon>Actinomycetes</taxon>
        <taxon>Geodermatophilales</taxon>
        <taxon>Geodermatophilaceae</taxon>
        <taxon>Blastococcus</taxon>
    </lineage>
</organism>
<sequence length="181" mass="18944">MADRPLTYDPYEHLPSVPSFTVTSSDCADGATLAMPHVSGVMGAGGEDRSPQLSWSGFPEGTKSFAVTVFDPDAPTASGFWHWAVANIPASVTELSSGAGDKDAPTLPQGALQLRNDSGFAGYVGAAPPSGHGAHRYFVVVHAVDTEALDVTADTTPAVLGFNLFFHTLARATMVVTYEED</sequence>
<evidence type="ECO:0000256" key="1">
    <source>
        <dbReference type="ARBA" id="ARBA00007120"/>
    </source>
</evidence>
<dbReference type="PANTHER" id="PTHR30289:SF1">
    <property type="entry name" value="PEBP (PHOSPHATIDYLETHANOLAMINE-BINDING PROTEIN) FAMILY PROTEIN"/>
    <property type="match status" value="1"/>
</dbReference>
<dbReference type="Pfam" id="PF01161">
    <property type="entry name" value="PBP"/>
    <property type="match status" value="1"/>
</dbReference>
<evidence type="ECO:0000313" key="2">
    <source>
        <dbReference type="EMBL" id="SOD97369.1"/>
    </source>
</evidence>
<dbReference type="AlphaFoldDB" id="A0A286GQL3"/>
<gene>
    <name evidence="2" type="ORF">SAMN06272739_1445</name>
</gene>
<protein>
    <recommendedName>
        <fullName evidence="4">Phospholipid-binding protein, PBP family</fullName>
    </recommendedName>
</protein>
<dbReference type="Gene3D" id="3.90.280.10">
    <property type="entry name" value="PEBP-like"/>
    <property type="match status" value="1"/>
</dbReference>
<dbReference type="RefSeq" id="WP_097183255.1">
    <property type="nucleotide sequence ID" value="NZ_OCNK01000002.1"/>
</dbReference>